<keyword evidence="4" id="KW-1185">Reference proteome</keyword>
<name>A0AAN8JUS8_PATCE</name>
<dbReference type="PIRSF" id="PIRSF035808">
    <property type="entry name" value="Pdiesterase_Brain_239"/>
    <property type="match status" value="1"/>
</dbReference>
<reference evidence="3 4" key="1">
    <citation type="submission" date="2024-01" db="EMBL/GenBank/DDBJ databases">
        <title>The genome of the rayed Mediterranean limpet Patella caerulea (Linnaeus, 1758).</title>
        <authorList>
            <person name="Anh-Thu Weber A."/>
            <person name="Halstead-Nussloch G."/>
        </authorList>
    </citation>
    <scope>NUCLEOTIDE SEQUENCE [LARGE SCALE GENOMIC DNA]</scope>
    <source>
        <strain evidence="3">AATW-2023a</strain>
        <tissue evidence="3">Whole specimen</tissue>
    </source>
</reference>
<gene>
    <name evidence="3" type="ORF">SNE40_010579</name>
</gene>
<dbReference type="PANTHER" id="PTHR12905:SF0">
    <property type="entry name" value="CALCINEURIN-LIKE PHOSPHOESTERASE DOMAIN-CONTAINING PROTEIN"/>
    <property type="match status" value="1"/>
</dbReference>
<protein>
    <recommendedName>
        <fullName evidence="2">Calcineurin-like phosphoesterase domain-containing protein</fullName>
    </recommendedName>
</protein>
<dbReference type="EMBL" id="JAZGQO010000007">
    <property type="protein sequence ID" value="KAK6183025.1"/>
    <property type="molecule type" value="Genomic_DNA"/>
</dbReference>
<dbReference type="GO" id="GO:0016787">
    <property type="term" value="F:hydrolase activity"/>
    <property type="evidence" value="ECO:0007669"/>
    <property type="project" value="InterPro"/>
</dbReference>
<dbReference type="CDD" id="cd07379">
    <property type="entry name" value="MPP_239FB"/>
    <property type="match status" value="1"/>
</dbReference>
<dbReference type="InterPro" id="IPR024201">
    <property type="entry name" value="Calcineurin-like_Pesterase"/>
</dbReference>
<dbReference type="SUPFAM" id="SSF56300">
    <property type="entry name" value="Metallo-dependent phosphatases"/>
    <property type="match status" value="1"/>
</dbReference>
<dbReference type="InterPro" id="IPR004843">
    <property type="entry name" value="Calcineurin-like_PHP"/>
</dbReference>
<dbReference type="Proteomes" id="UP001347796">
    <property type="component" value="Unassembled WGS sequence"/>
</dbReference>
<comment type="similarity">
    <text evidence="1">Belongs to the UPF0046 family.</text>
</comment>
<dbReference type="Gene3D" id="3.60.21.10">
    <property type="match status" value="1"/>
</dbReference>
<evidence type="ECO:0000256" key="1">
    <source>
        <dbReference type="ARBA" id="ARBA00007993"/>
    </source>
</evidence>
<evidence type="ECO:0000313" key="3">
    <source>
        <dbReference type="EMBL" id="KAK6183025.1"/>
    </source>
</evidence>
<sequence length="310" mass="35595">MFFWDLFPKKNKDDKVKEITVHPNTHDPNKAWQKVRIHQKKETVQPLDINTPITEDKIRFVCLSDTHSVLEKTEGYQLPPGDVLLHAGDFSNIGLPTDIENFNNYLGRVPYKVKVAIAGNHDLTFDDQFVKEDRERLRHCFCITEKNFEDRLKQLNITNIKEMLTNCIYLEDQSLNLCGIKIYGTPWQPEFCGWGFNLKRGQPCLDKWNLIPDDTDILMSHGPPLGYGDMCSGNNRAGCAELLSTIQRRVKPKYHIFGHIHEDYGVTTDGFTTYINASTCNLRYKAANPPVVFDMPMPDGHSKSELLYVS</sequence>
<dbReference type="InterPro" id="IPR051693">
    <property type="entry name" value="UPF0046_metallophosphoest"/>
</dbReference>
<dbReference type="Pfam" id="PF00149">
    <property type="entry name" value="Metallophos"/>
    <property type="match status" value="1"/>
</dbReference>
<comment type="caution">
    <text evidence="3">The sequence shown here is derived from an EMBL/GenBank/DDBJ whole genome shotgun (WGS) entry which is preliminary data.</text>
</comment>
<organism evidence="3 4">
    <name type="scientific">Patella caerulea</name>
    <name type="common">Rayed Mediterranean limpet</name>
    <dbReference type="NCBI Taxonomy" id="87958"/>
    <lineage>
        <taxon>Eukaryota</taxon>
        <taxon>Metazoa</taxon>
        <taxon>Spiralia</taxon>
        <taxon>Lophotrochozoa</taxon>
        <taxon>Mollusca</taxon>
        <taxon>Gastropoda</taxon>
        <taxon>Patellogastropoda</taxon>
        <taxon>Patelloidea</taxon>
        <taxon>Patellidae</taxon>
        <taxon>Patella</taxon>
    </lineage>
</organism>
<dbReference type="InterPro" id="IPR029052">
    <property type="entry name" value="Metallo-depent_PP-like"/>
</dbReference>
<evidence type="ECO:0000313" key="4">
    <source>
        <dbReference type="Proteomes" id="UP001347796"/>
    </source>
</evidence>
<dbReference type="PANTHER" id="PTHR12905">
    <property type="entry name" value="METALLOPHOSPHOESTERASE"/>
    <property type="match status" value="1"/>
</dbReference>
<proteinExistence type="inferred from homology"/>
<dbReference type="AlphaFoldDB" id="A0AAN8JUS8"/>
<feature type="domain" description="Calcineurin-like phosphoesterase" evidence="2">
    <location>
        <begin position="58"/>
        <end position="262"/>
    </location>
</feature>
<accession>A0AAN8JUS8</accession>
<evidence type="ECO:0000259" key="2">
    <source>
        <dbReference type="Pfam" id="PF00149"/>
    </source>
</evidence>